<keyword evidence="9 13" id="KW-1133">Transmembrane helix</keyword>
<evidence type="ECO:0000259" key="14">
    <source>
        <dbReference type="PROSITE" id="PS50878"/>
    </source>
</evidence>
<accession>A0A2N9H2F2</accession>
<comment type="subcellular location">
    <subcellularLocation>
        <location evidence="1">Cell membrane</location>
        <topology evidence="1">Multi-pass membrane protein</topology>
    </subcellularLocation>
</comment>
<feature type="region of interest" description="Disordered" evidence="12">
    <location>
        <begin position="345"/>
        <end position="413"/>
    </location>
</feature>
<feature type="compositionally biased region" description="Polar residues" evidence="12">
    <location>
        <begin position="380"/>
        <end position="389"/>
    </location>
</feature>
<evidence type="ECO:0000256" key="3">
    <source>
        <dbReference type="ARBA" id="ARBA00022448"/>
    </source>
</evidence>
<reference evidence="17" key="1">
    <citation type="submission" date="2018-02" db="EMBL/GenBank/DDBJ databases">
        <authorList>
            <person name="Cohen D.B."/>
            <person name="Kent A.D."/>
        </authorList>
    </citation>
    <scope>NUCLEOTIDE SEQUENCE</scope>
</reference>
<dbReference type="GO" id="GO:0005886">
    <property type="term" value="C:plasma membrane"/>
    <property type="evidence" value="ECO:0007669"/>
    <property type="project" value="UniProtKB-SubCell"/>
</dbReference>
<keyword evidence="10 13" id="KW-0472">Membrane</keyword>
<evidence type="ECO:0000256" key="4">
    <source>
        <dbReference type="ARBA" id="ARBA00022475"/>
    </source>
</evidence>
<dbReference type="InterPro" id="IPR036640">
    <property type="entry name" value="ABC1_TM_sf"/>
</dbReference>
<dbReference type="FunFam" id="1.20.1560.10:FF:000013">
    <property type="entry name" value="ABC transporter C family member 2"/>
    <property type="match status" value="1"/>
</dbReference>
<keyword evidence="11" id="KW-0325">Glycoprotein</keyword>
<sequence length="2448" mass="277163">MSLPLPPPPPIFRPPLPTPIHNHLYPTFQPSITTPSSLPPTNWPYTSFPQYQPTYVPGQPVLKNPLTQSTSSLPPPYISPSLPYIPPSQTKPKPIHYPKSEVRGPSFRIDSKLFSLGFDGGRFDPYHVMERRGKFQGSLWLGLRGLRWALEEMGKLKDLASSQAGHFQFMRDGYRTLELSCLSNRGGRFVELVEYHGGAQRGNLRIPEGRRGVGWVKFESELRRYFLTKIDASPPQPSSGDGQVITLKGSVQGNRNRNRRNGRKSNSQSSMERRDTRGGDYGANSAPKIRSRELRQWSMETKVKPRVTLTQTEPRPTRKCDFKWVSDHTSLRVTKLENGPREVVWVRPNNRPNGSKTQPIDPTSLETQHTGPLSGDLQENEVSPQNNTEDAGDAEREETSAEETEAHNDDDHGMVVMAEAETEAVESESGDDVLFGVTAAPVTSDSSDLALVRVELAVTSQNDTHAGALALGFTHEQEIPSDIVGLESEYMDSDVRSPIRELSVYDAEPQSPMVCKPLAIIEPLVQTAVVSGNSGRKFQRGRRRSKWVNQQYKEICKLMGFPIDSHEELCLELLRRIEATRNSKRGEMGPRKVIASKSKGVRELKNLASSETKLDKVDGRMIHSIWGNRFVGWEALNAVNTAGGVLILWDKRVVNRVDSKVGSFSVSCHWKSLIDGFEWVGTGVYGPNRDESRSELWEELSEVRHQWSQPWCIFGDFNVVRFPSERRGCVRINPAMVDFSDFIEGFHLVDLPLNGGLYTWCNGSAIPSMSRIDRVLVSTDWEEHYPDVVQKLLPKPLSDHNPVLLEVGGMARGKSSFKFENMWLKAPDFVDKVQRWWSGYSFSGTPSFVLAQKLKALKGDLKEWNKLVYGDVGIKRQQLECELQAYNEKESLASLSTEEHNLREVCKADLESVAHAEEVFWRQKSRILWLKEGDNNTKFFHKMANSHRRNNYMDKVEVDGVVYEEESEIREQVVHFYESLYQESESWRPTVDGLEFDVITANERALLERRFDKDEVLQVVKDLQGDKAPGPDGFTMAFFQKCWSVIEEDVMGFFNEVYQHCKFERSINASFIALIPKKQNASNIRDFRPISLIGSIYKLLAKVLANRLRGVLDKLISESQNAFVGGRKILDSVLIANECLDSRLKSRIPGVICKLDIEKAYDHVNWSCLLHILERMGFGKRWRLWIEACISSVQFSVLVNGSPEGFFSCSRGLRQGDPLSPLLFLVVMEVLSRMLRKVEEEGLIRGFKAGCNAAVDLSISHLLYADDTILFCDADPDQLLYIRMVLTCFEAVTGLRVNMAKSEMVPVGEVQNISVLADSLCCNIGDLPLSYLGMPLGASFKAVTVWNPILEKLDRRLSGWQKLYLSKGGRLTLLKSTLSSLPTYFMSLFTIPISVVRRIEKLQRNFLWGGMGDEFKYHLVGWDTVCTPKEAGGLGVRSLFWTNKALLGKWLWRFGLEDQHLWRRVIVAKYGADLGGWCTLPITGPHGCGLWKGIMSGWEDYFQQVEFVVGQGNRIRFWKDKWCGGTSLMVLFPNLFTCSSNREATIANVLTNPDSRGVREWNVTFVRDFNDWEVDMVAEFFHFLHSHKIPTADNTLAPDGLRWKICKDGVFTSRSFYSALINRRGVSFPWKSIWRVKAPPRVAFFIWTAAWGRILTCDNLMQRGYTMVGWCCMCRCDGETVEHLLLHCSAAQRLWNFVFASFRVHWVLPRKVVDLLFGWYNWFGKNHSHIWNLIPMCLMWTVWRERNLRIFEDMSSSPDQLLGNFVTSLFDWSRSWGFTTDTTVTEFAASWHSASFQVNSMYKNALGGLWVVIILFTCYFMTEVLRVSSSTWLSHWTDQGTSMGYNPGYYNLIYATLSFGQVLVTLTNSFWLITSSLYASRKLHDAMLSSILRAPMVFFHTNPLGRIINRFAKDLGDIDRNVAPFVNMFLGQVSQLLSTFILIGIVSTMSLWAIMPLLVLFYVAYLYYQSTAREVKRLDSISRSPVYAQFGEALNGLSTIRAYKAYDRMADINGKSVDNNIRFTLVNISGNRWLGIRLETLGGLMIWFTATFAVMQNGRAENQQAFASTMGLLLSYALNITGLLTGVLRLASLAENSLNAVERVGTYIDLPSEALPIIESNRPPPGWPSSGSIKFEDVVLRYRPELPPVLHGLSFTISPTDKVGIVGRTGAGKSSMLNALFRIVELERGRILIDDCDIAKFGLTDLRKVLGIIPQSPVLFSGTVRFNLDPFNEHNDADLWEALERAHLKDVIRRNSFGLDAEVSEAGENFSVGQRQLLSLARALLRRSKILDPSAGCWSGAANAQYLRSLVHGGEGENKLGNGEKKPVDGQRRWRASSRWAAAAQFALAVSLTSSQNDLQRLEIEDENSILKKTKEAVITLRGVLEGKHDKVIEESLDQYQISRDGWWSSLYRMVEGLAVMSRLGRNRLHQSGFDIEDKSIDWDHIEM</sequence>
<feature type="transmembrane region" description="Helical" evidence="13">
    <location>
        <begin position="1852"/>
        <end position="1873"/>
    </location>
</feature>
<feature type="domain" description="Reverse transcriptase" evidence="14">
    <location>
        <begin position="1056"/>
        <end position="1336"/>
    </location>
</feature>
<dbReference type="FunFam" id="3.40.50.300:FF:002145">
    <property type="entry name" value="ABC transporter (MsbA subfamily)"/>
    <property type="match status" value="1"/>
</dbReference>
<dbReference type="InterPro" id="IPR036691">
    <property type="entry name" value="Endo/exonu/phosph_ase_sf"/>
</dbReference>
<dbReference type="Pfam" id="PF00078">
    <property type="entry name" value="RVT_1"/>
    <property type="match status" value="1"/>
</dbReference>
<evidence type="ECO:0000256" key="1">
    <source>
        <dbReference type="ARBA" id="ARBA00004651"/>
    </source>
</evidence>
<evidence type="ECO:0000256" key="7">
    <source>
        <dbReference type="ARBA" id="ARBA00022741"/>
    </source>
</evidence>
<evidence type="ECO:0000256" key="2">
    <source>
        <dbReference type="ARBA" id="ARBA00009726"/>
    </source>
</evidence>
<dbReference type="SUPFAM" id="SSF56672">
    <property type="entry name" value="DNA/RNA polymerases"/>
    <property type="match status" value="1"/>
</dbReference>
<dbReference type="InterPro" id="IPR043502">
    <property type="entry name" value="DNA/RNA_pol_sf"/>
</dbReference>
<feature type="transmembrane region" description="Helical" evidence="13">
    <location>
        <begin position="1805"/>
        <end position="1822"/>
    </location>
</feature>
<feature type="compositionally biased region" description="Basic and acidic residues" evidence="12">
    <location>
        <begin position="393"/>
        <end position="413"/>
    </location>
</feature>
<dbReference type="SUPFAM" id="SSF90123">
    <property type="entry name" value="ABC transporter transmembrane region"/>
    <property type="match status" value="1"/>
</dbReference>
<proteinExistence type="inferred from homology"/>
<feature type="compositionally biased region" description="Polar residues" evidence="12">
    <location>
        <begin position="350"/>
        <end position="371"/>
    </location>
</feature>
<dbReference type="PROSITE" id="PS50878">
    <property type="entry name" value="RT_POL"/>
    <property type="match status" value="1"/>
</dbReference>
<feature type="transmembrane region" description="Helical" evidence="13">
    <location>
        <begin position="2034"/>
        <end position="2054"/>
    </location>
</feature>
<dbReference type="GO" id="GO:0005524">
    <property type="term" value="F:ATP binding"/>
    <property type="evidence" value="ECO:0007669"/>
    <property type="project" value="UniProtKB-KW"/>
</dbReference>
<dbReference type="Gene3D" id="3.60.10.10">
    <property type="entry name" value="Endonuclease/exonuclease/phosphatase"/>
    <property type="match status" value="1"/>
</dbReference>
<evidence type="ECO:0000256" key="9">
    <source>
        <dbReference type="ARBA" id="ARBA00022989"/>
    </source>
</evidence>
<dbReference type="Pfam" id="PF00664">
    <property type="entry name" value="ABC_membrane"/>
    <property type="match status" value="1"/>
</dbReference>
<dbReference type="PROSITE" id="PS50007">
    <property type="entry name" value="PIPLC_X_DOMAIN"/>
    <property type="match status" value="1"/>
</dbReference>
<evidence type="ECO:0000259" key="16">
    <source>
        <dbReference type="PROSITE" id="PS50929"/>
    </source>
</evidence>
<evidence type="ECO:0000256" key="5">
    <source>
        <dbReference type="ARBA" id="ARBA00022692"/>
    </source>
</evidence>
<evidence type="ECO:0000256" key="11">
    <source>
        <dbReference type="ARBA" id="ARBA00023180"/>
    </source>
</evidence>
<dbReference type="GO" id="GO:0140359">
    <property type="term" value="F:ABC-type transporter activity"/>
    <property type="evidence" value="ECO:0007669"/>
    <property type="project" value="InterPro"/>
</dbReference>
<dbReference type="SUPFAM" id="SSF56219">
    <property type="entry name" value="DNase I-like"/>
    <property type="match status" value="1"/>
</dbReference>
<dbReference type="InterPro" id="IPR003439">
    <property type="entry name" value="ABC_transporter-like_ATP-bd"/>
</dbReference>
<dbReference type="Pfam" id="PF13966">
    <property type="entry name" value="zf-RVT"/>
    <property type="match status" value="1"/>
</dbReference>
<dbReference type="InterPro" id="IPR000477">
    <property type="entry name" value="RT_dom"/>
</dbReference>
<evidence type="ECO:0000256" key="6">
    <source>
        <dbReference type="ARBA" id="ARBA00022737"/>
    </source>
</evidence>
<dbReference type="Gene3D" id="1.20.1560.10">
    <property type="entry name" value="ABC transporter type 1, transmembrane domain"/>
    <property type="match status" value="1"/>
</dbReference>
<dbReference type="Gene3D" id="3.40.50.300">
    <property type="entry name" value="P-loop containing nucleotide triphosphate hydrolases"/>
    <property type="match status" value="1"/>
</dbReference>
<dbReference type="Pfam" id="PF00005">
    <property type="entry name" value="ABC_tran"/>
    <property type="match status" value="1"/>
</dbReference>
<dbReference type="InterPro" id="IPR017871">
    <property type="entry name" value="ABC_transporter-like_CS"/>
</dbReference>
<evidence type="ECO:0000313" key="17">
    <source>
        <dbReference type="EMBL" id="SPD05734.1"/>
    </source>
</evidence>
<keyword evidence="3" id="KW-0813">Transport</keyword>
<dbReference type="PANTHER" id="PTHR24223">
    <property type="entry name" value="ATP-BINDING CASSETTE SUB-FAMILY C"/>
    <property type="match status" value="1"/>
</dbReference>
<feature type="domain" description="ABC transporter" evidence="15">
    <location>
        <begin position="2133"/>
        <end position="2405"/>
    </location>
</feature>
<dbReference type="InterPro" id="IPR026960">
    <property type="entry name" value="RVT-Znf"/>
</dbReference>
<feature type="region of interest" description="Disordered" evidence="12">
    <location>
        <begin position="231"/>
        <end position="299"/>
    </location>
</feature>
<keyword evidence="7" id="KW-0547">Nucleotide-binding</keyword>
<dbReference type="CDD" id="cd01650">
    <property type="entry name" value="RT_nLTR_like"/>
    <property type="match status" value="1"/>
</dbReference>
<keyword evidence="5 13" id="KW-0812">Transmembrane</keyword>
<evidence type="ECO:0008006" key="18">
    <source>
        <dbReference type="Google" id="ProtNLM"/>
    </source>
</evidence>
<feature type="domain" description="ABC transmembrane type-1" evidence="16">
    <location>
        <begin position="1813"/>
        <end position="2096"/>
    </location>
</feature>
<dbReference type="PROSITE" id="PS00211">
    <property type="entry name" value="ABC_TRANSPORTER_1"/>
    <property type="match status" value="1"/>
</dbReference>
<gene>
    <name evidence="17" type="ORF">FSB_LOCUS33616</name>
</gene>
<evidence type="ECO:0000259" key="15">
    <source>
        <dbReference type="PROSITE" id="PS50893"/>
    </source>
</evidence>
<dbReference type="InterPro" id="IPR005135">
    <property type="entry name" value="Endo/exonuclease/phosphatase"/>
</dbReference>
<keyword evidence="8" id="KW-0067">ATP-binding</keyword>
<dbReference type="PANTHER" id="PTHR24223:SF456">
    <property type="entry name" value="MULTIDRUG RESISTANCE-ASSOCIATED PROTEIN LETHAL(2)03659"/>
    <property type="match status" value="1"/>
</dbReference>
<organism evidence="17">
    <name type="scientific">Fagus sylvatica</name>
    <name type="common">Beechnut</name>
    <dbReference type="NCBI Taxonomy" id="28930"/>
    <lineage>
        <taxon>Eukaryota</taxon>
        <taxon>Viridiplantae</taxon>
        <taxon>Streptophyta</taxon>
        <taxon>Embryophyta</taxon>
        <taxon>Tracheophyta</taxon>
        <taxon>Spermatophyta</taxon>
        <taxon>Magnoliopsida</taxon>
        <taxon>eudicotyledons</taxon>
        <taxon>Gunneridae</taxon>
        <taxon>Pentapetalae</taxon>
        <taxon>rosids</taxon>
        <taxon>fabids</taxon>
        <taxon>Fagales</taxon>
        <taxon>Fagaceae</taxon>
        <taxon>Fagus</taxon>
    </lineage>
</organism>
<evidence type="ECO:0000256" key="8">
    <source>
        <dbReference type="ARBA" id="ARBA00022840"/>
    </source>
</evidence>
<feature type="transmembrane region" description="Helical" evidence="13">
    <location>
        <begin position="1940"/>
        <end position="1968"/>
    </location>
</feature>
<dbReference type="GO" id="GO:0016887">
    <property type="term" value="F:ATP hydrolysis activity"/>
    <property type="evidence" value="ECO:0007669"/>
    <property type="project" value="InterPro"/>
</dbReference>
<evidence type="ECO:0000256" key="13">
    <source>
        <dbReference type="SAM" id="Phobius"/>
    </source>
</evidence>
<dbReference type="EMBL" id="OIVN01002693">
    <property type="protein sequence ID" value="SPD05734.1"/>
    <property type="molecule type" value="Genomic_DNA"/>
</dbReference>
<name>A0A2N9H2F2_FAGSY</name>
<evidence type="ECO:0000256" key="10">
    <source>
        <dbReference type="ARBA" id="ARBA00023136"/>
    </source>
</evidence>
<feature type="transmembrane region" description="Helical" evidence="13">
    <location>
        <begin position="2066"/>
        <end position="2088"/>
    </location>
</feature>
<dbReference type="CDD" id="cd18580">
    <property type="entry name" value="ABC_6TM_ABCC_D2"/>
    <property type="match status" value="1"/>
</dbReference>
<dbReference type="InterPro" id="IPR027417">
    <property type="entry name" value="P-loop_NTPase"/>
</dbReference>
<dbReference type="SUPFAM" id="SSF52540">
    <property type="entry name" value="P-loop containing nucleoside triphosphate hydrolases"/>
    <property type="match status" value="1"/>
</dbReference>
<dbReference type="Pfam" id="PF03372">
    <property type="entry name" value="Exo_endo_phos"/>
    <property type="match status" value="1"/>
</dbReference>
<dbReference type="InterPro" id="IPR050173">
    <property type="entry name" value="ABC_transporter_C-like"/>
</dbReference>
<dbReference type="PROSITE" id="PS50893">
    <property type="entry name" value="ABC_TRANSPORTER_2"/>
    <property type="match status" value="1"/>
</dbReference>
<keyword evidence="6" id="KW-0677">Repeat</keyword>
<comment type="similarity">
    <text evidence="2">Belongs to the ABC transporter superfamily. ABCC family. Conjugate transporter (TC 3.A.1.208) subfamily.</text>
</comment>
<keyword evidence="4" id="KW-1003">Cell membrane</keyword>
<protein>
    <recommendedName>
        <fullName evidence="18">Reverse transcriptase domain-containing protein</fullName>
    </recommendedName>
</protein>
<dbReference type="InterPro" id="IPR044726">
    <property type="entry name" value="ABCC_6TM_D2"/>
</dbReference>
<dbReference type="InterPro" id="IPR011527">
    <property type="entry name" value="ABC1_TM_dom"/>
</dbReference>
<evidence type="ECO:0000256" key="12">
    <source>
        <dbReference type="SAM" id="MobiDB-lite"/>
    </source>
</evidence>
<dbReference type="PROSITE" id="PS50929">
    <property type="entry name" value="ABC_TM1F"/>
    <property type="match status" value="1"/>
</dbReference>